<dbReference type="PANTHER" id="PTHR48098:SF6">
    <property type="entry name" value="FERRI-BACILLIBACTIN ESTERASE BESA"/>
    <property type="match status" value="1"/>
</dbReference>
<evidence type="ECO:0000313" key="4">
    <source>
        <dbReference type="Proteomes" id="UP000267268"/>
    </source>
</evidence>
<organism evidence="3 4">
    <name type="scientific">Flammeovirga pectinis</name>
    <dbReference type="NCBI Taxonomy" id="2494373"/>
    <lineage>
        <taxon>Bacteria</taxon>
        <taxon>Pseudomonadati</taxon>
        <taxon>Bacteroidota</taxon>
        <taxon>Cytophagia</taxon>
        <taxon>Cytophagales</taxon>
        <taxon>Flammeovirgaceae</taxon>
        <taxon>Flammeovirga</taxon>
    </lineage>
</organism>
<dbReference type="SUPFAM" id="SSF53474">
    <property type="entry name" value="alpha/beta-Hydrolases"/>
    <property type="match status" value="1"/>
</dbReference>
<dbReference type="GO" id="GO:2001070">
    <property type="term" value="F:starch binding"/>
    <property type="evidence" value="ECO:0007669"/>
    <property type="project" value="InterPro"/>
</dbReference>
<accession>A0A3S9P545</accession>
<dbReference type="EMBL" id="CP034562">
    <property type="protein sequence ID" value="AZQ63244.1"/>
    <property type="molecule type" value="Genomic_DNA"/>
</dbReference>
<feature type="domain" description="CBM20" evidence="2">
    <location>
        <begin position="17"/>
        <end position="122"/>
    </location>
</feature>
<proteinExistence type="predicted"/>
<feature type="signal peptide" evidence="1">
    <location>
        <begin position="1"/>
        <end position="18"/>
    </location>
</feature>
<dbReference type="PANTHER" id="PTHR48098">
    <property type="entry name" value="ENTEROCHELIN ESTERASE-RELATED"/>
    <property type="match status" value="1"/>
</dbReference>
<dbReference type="InterPro" id="IPR000801">
    <property type="entry name" value="Esterase-like"/>
</dbReference>
<evidence type="ECO:0000313" key="3">
    <source>
        <dbReference type="EMBL" id="AZQ63244.1"/>
    </source>
</evidence>
<dbReference type="PROSITE" id="PS51166">
    <property type="entry name" value="CBM20"/>
    <property type="match status" value="1"/>
</dbReference>
<dbReference type="Gene3D" id="3.40.50.1820">
    <property type="entry name" value="alpha/beta hydrolase"/>
    <property type="match status" value="1"/>
</dbReference>
<evidence type="ECO:0000256" key="1">
    <source>
        <dbReference type="SAM" id="SignalP"/>
    </source>
</evidence>
<feature type="chain" id="PRO_5019237230" evidence="1">
    <location>
        <begin position="19"/>
        <end position="376"/>
    </location>
</feature>
<dbReference type="AlphaFoldDB" id="A0A3S9P545"/>
<dbReference type="Pfam" id="PF00686">
    <property type="entry name" value="CBM_20"/>
    <property type="match status" value="1"/>
</dbReference>
<dbReference type="InterPro" id="IPR013784">
    <property type="entry name" value="Carb-bd-like_fold"/>
</dbReference>
<dbReference type="Proteomes" id="UP000267268">
    <property type="component" value="Chromosome 1"/>
</dbReference>
<dbReference type="Pfam" id="PF00756">
    <property type="entry name" value="Esterase"/>
    <property type="match status" value="1"/>
</dbReference>
<keyword evidence="3" id="KW-0808">Transferase</keyword>
<sequence>MYKLVLIALILSFTSCVKQSNNVNVTLNIILNKPVDKQIYISGNQAFLGNWSPQSISLKKIDSLHWTFTSEVPKNTLLEYKFTLGDWKFQAADIHGVPLENSETLCSESDTSITISIENWTSGDQPKYQGQITGKVEYINNFHVDGLIDRNIIIWLPPSYSKDQNKRYPVLYMHDGQNTIDPKTSSFGVDWQVDETVTQLIDKNKLQEIIIVASYCTENRNDDYGDTEIGKLYRKSLAIDLKNRIDTKYRTKSQKQYTAIAGSSMGGLVSFMSAWEYPNVYKGAICMSPAFKYEDFDYINSIKSDKKKELLLYIDNGGKGVDVILQPGVEKMEKELLKKGYKLNDDLYVVYDKKAKHSEGDWALRFPYAIQLFFQK</sequence>
<dbReference type="InterPro" id="IPR013783">
    <property type="entry name" value="Ig-like_fold"/>
</dbReference>
<dbReference type="SMART" id="SM01065">
    <property type="entry name" value="CBM_2"/>
    <property type="match status" value="1"/>
</dbReference>
<keyword evidence="3" id="KW-0418">Kinase</keyword>
<dbReference type="RefSeq" id="WP_126615547.1">
    <property type="nucleotide sequence ID" value="NZ_CP034562.1"/>
</dbReference>
<dbReference type="GO" id="GO:0016301">
    <property type="term" value="F:kinase activity"/>
    <property type="evidence" value="ECO:0007669"/>
    <property type="project" value="UniProtKB-KW"/>
</dbReference>
<dbReference type="PROSITE" id="PS51257">
    <property type="entry name" value="PROKAR_LIPOPROTEIN"/>
    <property type="match status" value="1"/>
</dbReference>
<dbReference type="OrthoDB" id="9784036at2"/>
<dbReference type="InterPro" id="IPR002044">
    <property type="entry name" value="CBM20"/>
</dbReference>
<dbReference type="KEGG" id="fll:EI427_13635"/>
<dbReference type="InterPro" id="IPR029058">
    <property type="entry name" value="AB_hydrolase_fold"/>
</dbReference>
<reference evidence="3 4" key="1">
    <citation type="submission" date="2018-12" db="EMBL/GenBank/DDBJ databases">
        <title>Flammeovirga pectinis sp. nov., isolated from the gut of the Korean scallop, Patinopecten yessoensis.</title>
        <authorList>
            <person name="Bae J.-W."/>
            <person name="Jeong Y.-S."/>
            <person name="Kang W."/>
        </authorList>
    </citation>
    <scope>NUCLEOTIDE SEQUENCE [LARGE SCALE GENOMIC DNA]</scope>
    <source>
        <strain evidence="3 4">L12M1</strain>
    </source>
</reference>
<dbReference type="SUPFAM" id="SSF49452">
    <property type="entry name" value="Starch-binding domain-like"/>
    <property type="match status" value="1"/>
</dbReference>
<dbReference type="Gene3D" id="2.60.40.10">
    <property type="entry name" value="Immunoglobulins"/>
    <property type="match status" value="1"/>
</dbReference>
<evidence type="ECO:0000259" key="2">
    <source>
        <dbReference type="PROSITE" id="PS51166"/>
    </source>
</evidence>
<name>A0A3S9P545_9BACT</name>
<protein>
    <submittedName>
        <fullName evidence="3">Histidine kinase</fullName>
    </submittedName>
</protein>
<dbReference type="InterPro" id="IPR050583">
    <property type="entry name" value="Mycobacterial_A85_antigen"/>
</dbReference>
<gene>
    <name evidence="3" type="ORF">EI427_13635</name>
</gene>
<keyword evidence="4" id="KW-1185">Reference proteome</keyword>
<keyword evidence="1" id="KW-0732">Signal</keyword>